<dbReference type="Proteomes" id="UP000654345">
    <property type="component" value="Unassembled WGS sequence"/>
</dbReference>
<accession>A0ABQ3V788</accession>
<protein>
    <submittedName>
        <fullName evidence="1">Uncharacterized protein</fullName>
    </submittedName>
</protein>
<proteinExistence type="predicted"/>
<gene>
    <name evidence="1" type="ORF">KSB_89600</name>
</gene>
<dbReference type="EMBL" id="BNJG01000005">
    <property type="protein sequence ID" value="GHO60485.1"/>
    <property type="molecule type" value="Genomic_DNA"/>
</dbReference>
<keyword evidence="2" id="KW-1185">Reference proteome</keyword>
<evidence type="ECO:0000313" key="1">
    <source>
        <dbReference type="EMBL" id="GHO60485.1"/>
    </source>
</evidence>
<evidence type="ECO:0000313" key="2">
    <source>
        <dbReference type="Proteomes" id="UP000654345"/>
    </source>
</evidence>
<name>A0ABQ3V788_9CHLR</name>
<sequence length="83" mass="8909">MISADGAYVPLLKGQWAEARTVALGQVEQEASSAGGQEIHVRHLSYFSRMCDAQTFANLAEVETQRRGVSQAKELAAVTDGAE</sequence>
<comment type="caution">
    <text evidence="1">The sequence shown here is derived from an EMBL/GenBank/DDBJ whole genome shotgun (WGS) entry which is preliminary data.</text>
</comment>
<organism evidence="1 2">
    <name type="scientific">Ktedonobacter robiniae</name>
    <dbReference type="NCBI Taxonomy" id="2778365"/>
    <lineage>
        <taxon>Bacteria</taxon>
        <taxon>Bacillati</taxon>
        <taxon>Chloroflexota</taxon>
        <taxon>Ktedonobacteria</taxon>
        <taxon>Ktedonobacterales</taxon>
        <taxon>Ktedonobacteraceae</taxon>
        <taxon>Ktedonobacter</taxon>
    </lineage>
</organism>
<reference evidence="1 2" key="1">
    <citation type="journal article" date="2021" name="Int. J. Syst. Evol. Microbiol.">
        <title>Reticulibacter mediterranei gen. nov., sp. nov., within the new family Reticulibacteraceae fam. nov., and Ktedonospora formicarum gen. nov., sp. nov., Ktedonobacter robiniae sp. nov., Dictyobacter formicarum sp. nov. and Dictyobacter arantiisoli sp. nov., belonging to the class Ktedonobacteria.</title>
        <authorList>
            <person name="Yabe S."/>
            <person name="Zheng Y."/>
            <person name="Wang C.M."/>
            <person name="Sakai Y."/>
            <person name="Abe K."/>
            <person name="Yokota A."/>
            <person name="Donadio S."/>
            <person name="Cavaletti L."/>
            <person name="Monciardini P."/>
        </authorList>
    </citation>
    <scope>NUCLEOTIDE SEQUENCE [LARGE SCALE GENOMIC DNA]</scope>
    <source>
        <strain evidence="1 2">SOSP1-30</strain>
    </source>
</reference>